<comment type="caution">
    <text evidence="2">The sequence shown here is derived from an EMBL/GenBank/DDBJ whole genome shotgun (WGS) entry which is preliminary data.</text>
</comment>
<dbReference type="InterPro" id="IPR000182">
    <property type="entry name" value="GNAT_dom"/>
</dbReference>
<gene>
    <name evidence="2" type="ORF">D9F05_13435</name>
</gene>
<sequence length="163" mass="17919">MPTPLVRLLPMSATYYSVFYDRTLEDYAQDLASNHGYDLATARRKSEASLLQYLPQGIATPGHCLLCIMPGEVTGEEAKPLGYLWHAINADDDATFIYDFYIDPALRSQGYGKAAIAALEASLRVSGISQIKLRVAYDNPRALALYQEAGFIITGHNMAKLLG</sequence>
<accession>A0A3L0VZC4</accession>
<dbReference type="InterPro" id="IPR050276">
    <property type="entry name" value="MshD_Acetyltransferase"/>
</dbReference>
<dbReference type="EMBL" id="RNRV01000022">
    <property type="protein sequence ID" value="MHO05370.1"/>
    <property type="molecule type" value="Genomic_DNA"/>
</dbReference>
<keyword evidence="2" id="KW-0808">Transferase</keyword>
<evidence type="ECO:0000259" key="1">
    <source>
        <dbReference type="PROSITE" id="PS51186"/>
    </source>
</evidence>
<protein>
    <submittedName>
        <fullName evidence="2">GNAT family N-acetyltransferase</fullName>
    </submittedName>
</protein>
<dbReference type="CDD" id="cd04301">
    <property type="entry name" value="NAT_SF"/>
    <property type="match status" value="1"/>
</dbReference>
<reference evidence="2" key="1">
    <citation type="submission" date="2018-10" db="EMBL/GenBank/DDBJ databases">
        <authorList>
            <consortium name="NARMS: The National Antimicrobial Resistance Monitoring System"/>
        </authorList>
    </citation>
    <scope>NUCLEOTIDE SEQUENCE [LARGE SCALE GENOMIC DNA]</scope>
    <source>
        <strain evidence="2">CVM N17EC0388</strain>
    </source>
</reference>
<dbReference type="Gene3D" id="3.40.630.30">
    <property type="match status" value="1"/>
</dbReference>
<dbReference type="InterPro" id="IPR016181">
    <property type="entry name" value="Acyl_CoA_acyltransferase"/>
</dbReference>
<dbReference type="AlphaFoldDB" id="A0A3L0VZC4"/>
<dbReference type="PANTHER" id="PTHR43617:SF34">
    <property type="entry name" value="PUTATIVE-RELATED"/>
    <property type="match status" value="1"/>
</dbReference>
<dbReference type="Pfam" id="PF00583">
    <property type="entry name" value="Acetyltransf_1"/>
    <property type="match status" value="1"/>
</dbReference>
<dbReference type="PANTHER" id="PTHR43617">
    <property type="entry name" value="L-AMINO ACID N-ACETYLTRANSFERASE"/>
    <property type="match status" value="1"/>
</dbReference>
<dbReference type="PROSITE" id="PS51186">
    <property type="entry name" value="GNAT"/>
    <property type="match status" value="1"/>
</dbReference>
<dbReference type="GO" id="GO:0016747">
    <property type="term" value="F:acyltransferase activity, transferring groups other than amino-acyl groups"/>
    <property type="evidence" value="ECO:0007669"/>
    <property type="project" value="InterPro"/>
</dbReference>
<name>A0A3L0VZC4_ECOLX</name>
<evidence type="ECO:0000313" key="2">
    <source>
        <dbReference type="EMBL" id="MHO05370.1"/>
    </source>
</evidence>
<organism evidence="2">
    <name type="scientific">Escherichia coli</name>
    <dbReference type="NCBI Taxonomy" id="562"/>
    <lineage>
        <taxon>Bacteria</taxon>
        <taxon>Pseudomonadati</taxon>
        <taxon>Pseudomonadota</taxon>
        <taxon>Gammaproteobacteria</taxon>
        <taxon>Enterobacterales</taxon>
        <taxon>Enterobacteriaceae</taxon>
        <taxon>Escherichia</taxon>
    </lineage>
</organism>
<dbReference type="SUPFAM" id="SSF55729">
    <property type="entry name" value="Acyl-CoA N-acyltransferases (Nat)"/>
    <property type="match status" value="1"/>
</dbReference>
<proteinExistence type="predicted"/>
<feature type="domain" description="N-acetyltransferase" evidence="1">
    <location>
        <begin position="22"/>
        <end position="163"/>
    </location>
</feature>